<proteinExistence type="predicted"/>
<evidence type="ECO:0000256" key="1">
    <source>
        <dbReference type="SAM" id="MobiDB-lite"/>
    </source>
</evidence>
<dbReference type="Gene3D" id="3.40.30.10">
    <property type="entry name" value="Glutaredoxin"/>
    <property type="match status" value="1"/>
</dbReference>
<dbReference type="EMBL" id="HBKR01010972">
    <property type="protein sequence ID" value="CAE2296219.1"/>
    <property type="molecule type" value="Transcribed_RNA"/>
</dbReference>
<dbReference type="GO" id="GO:0036503">
    <property type="term" value="P:ERAD pathway"/>
    <property type="evidence" value="ECO:0007669"/>
    <property type="project" value="TreeGrafter"/>
</dbReference>
<dbReference type="SUPFAM" id="SSF52833">
    <property type="entry name" value="Thioredoxin-like"/>
    <property type="match status" value="1"/>
</dbReference>
<feature type="region of interest" description="Disordered" evidence="1">
    <location>
        <begin position="183"/>
        <end position="259"/>
    </location>
</feature>
<dbReference type="PANTHER" id="PTHR23322">
    <property type="entry name" value="FAS-ASSOCIATED PROTEIN"/>
    <property type="match status" value="1"/>
</dbReference>
<gene>
    <name evidence="3" type="ORF">NAES01612_LOCUS7305</name>
</gene>
<dbReference type="InterPro" id="IPR050730">
    <property type="entry name" value="UBX_domain-protein"/>
</dbReference>
<dbReference type="SMART" id="SM00594">
    <property type="entry name" value="UAS"/>
    <property type="match status" value="1"/>
</dbReference>
<reference evidence="3" key="1">
    <citation type="submission" date="2021-01" db="EMBL/GenBank/DDBJ databases">
        <authorList>
            <person name="Corre E."/>
            <person name="Pelletier E."/>
            <person name="Niang G."/>
            <person name="Scheremetjew M."/>
            <person name="Finn R."/>
            <person name="Kale V."/>
            <person name="Holt S."/>
            <person name="Cochrane G."/>
            <person name="Meng A."/>
            <person name="Brown T."/>
            <person name="Cohen L."/>
        </authorList>
    </citation>
    <scope>NUCLEOTIDE SEQUENCE</scope>
    <source>
        <strain evidence="3">SoJaBio B1-5/56/2</strain>
    </source>
</reference>
<protein>
    <recommendedName>
        <fullName evidence="2">UAS domain-containing protein</fullName>
    </recommendedName>
</protein>
<dbReference type="GO" id="GO:0043130">
    <property type="term" value="F:ubiquitin binding"/>
    <property type="evidence" value="ECO:0007669"/>
    <property type="project" value="TreeGrafter"/>
</dbReference>
<evidence type="ECO:0000313" key="3">
    <source>
        <dbReference type="EMBL" id="CAE2296219.1"/>
    </source>
</evidence>
<dbReference type="AlphaFoldDB" id="A0A7S4NMU6"/>
<feature type="domain" description="UAS" evidence="2">
    <location>
        <begin position="35"/>
        <end position="159"/>
    </location>
</feature>
<dbReference type="GO" id="GO:0005783">
    <property type="term" value="C:endoplasmic reticulum"/>
    <property type="evidence" value="ECO:0007669"/>
    <property type="project" value="TreeGrafter"/>
</dbReference>
<feature type="compositionally biased region" description="Basic and acidic residues" evidence="1">
    <location>
        <begin position="198"/>
        <end position="259"/>
    </location>
</feature>
<dbReference type="PANTHER" id="PTHR23322:SF1">
    <property type="entry name" value="FAS-ASSOCIATED FACTOR 2"/>
    <property type="match status" value="1"/>
</dbReference>
<evidence type="ECO:0000259" key="2">
    <source>
        <dbReference type="SMART" id="SM00594"/>
    </source>
</evidence>
<dbReference type="InterPro" id="IPR036249">
    <property type="entry name" value="Thioredoxin-like_sf"/>
</dbReference>
<dbReference type="InterPro" id="IPR006577">
    <property type="entry name" value="UAS"/>
</dbReference>
<accession>A0A7S4NMU6</accession>
<name>A0A7S4NMU6_9EUKA</name>
<organism evidence="3">
    <name type="scientific">Paramoeba aestuarina</name>
    <dbReference type="NCBI Taxonomy" id="180227"/>
    <lineage>
        <taxon>Eukaryota</taxon>
        <taxon>Amoebozoa</taxon>
        <taxon>Discosea</taxon>
        <taxon>Flabellinia</taxon>
        <taxon>Dactylopodida</taxon>
        <taxon>Paramoebidae</taxon>
        <taxon>Paramoeba</taxon>
    </lineage>
</organism>
<sequence length="279" mass="31835">MRVFAIWVAGVFFLGSIFSWLWTNVFRAPSRPRLTVAQQFAKELGDLHPIIFGGTLRNAALEASSTSRFVLICLHSTEMADSEGALSCLSNENVNNFVNEHFVFWPAMRNTREGAALARQFAVQRYPHFQVLARVDGELALLGAVSGIMSPDTLLGSLLQILDEKKSFIDAMKAKNERQELDRSLMASQNDEFEAALEEDRAREEEERMAIEESKRLKQEEEEREAEEKREKERQLEEKQKRILEEKQAKRERLPEEPVKGEGLQALISIRTVGGKKIK</sequence>